<dbReference type="Proteomes" id="UP000053989">
    <property type="component" value="Unassembled WGS sequence"/>
</dbReference>
<dbReference type="AlphaFoldDB" id="A0A0C3CWP9"/>
<feature type="region of interest" description="Disordered" evidence="1">
    <location>
        <begin position="384"/>
        <end position="524"/>
    </location>
</feature>
<evidence type="ECO:0000256" key="1">
    <source>
        <dbReference type="SAM" id="MobiDB-lite"/>
    </source>
</evidence>
<evidence type="ECO:0000259" key="2">
    <source>
        <dbReference type="PROSITE" id="PS51299"/>
    </source>
</evidence>
<accession>A0A0C3CWP9</accession>
<dbReference type="Gene3D" id="3.10.260.10">
    <property type="entry name" value="Transcription regulator HTH, APSES-type DNA-binding domain"/>
    <property type="match status" value="1"/>
</dbReference>
<feature type="region of interest" description="Disordered" evidence="1">
    <location>
        <begin position="307"/>
        <end position="330"/>
    </location>
</feature>
<dbReference type="GO" id="GO:0030907">
    <property type="term" value="C:MBF transcription complex"/>
    <property type="evidence" value="ECO:0007669"/>
    <property type="project" value="TreeGrafter"/>
</dbReference>
<keyword evidence="4" id="KW-1185">Reference proteome</keyword>
<dbReference type="STRING" id="1036808.A0A0C3CWP9"/>
<feature type="domain" description="HTH APSES-type" evidence="2">
    <location>
        <begin position="37"/>
        <end position="149"/>
    </location>
</feature>
<dbReference type="EMBL" id="KN822193">
    <property type="protein sequence ID" value="KIM52995.1"/>
    <property type="molecule type" value="Genomic_DNA"/>
</dbReference>
<dbReference type="PANTHER" id="PTHR43828">
    <property type="entry name" value="ASPARAGINASE"/>
    <property type="match status" value="1"/>
</dbReference>
<evidence type="ECO:0000313" key="3">
    <source>
        <dbReference type="EMBL" id="KIM52995.1"/>
    </source>
</evidence>
<evidence type="ECO:0000313" key="4">
    <source>
        <dbReference type="Proteomes" id="UP000053989"/>
    </source>
</evidence>
<dbReference type="PANTHER" id="PTHR43828:SF5">
    <property type="entry name" value="TRANSCRIPTIONAL REPRESSOR XBP1"/>
    <property type="match status" value="1"/>
</dbReference>
<dbReference type="GO" id="GO:0003677">
    <property type="term" value="F:DNA binding"/>
    <property type="evidence" value="ECO:0007669"/>
    <property type="project" value="InterPro"/>
</dbReference>
<dbReference type="PROSITE" id="PS51299">
    <property type="entry name" value="HTH_APSES"/>
    <property type="match status" value="1"/>
</dbReference>
<proteinExistence type="predicted"/>
<dbReference type="GO" id="GO:0033309">
    <property type="term" value="C:SBF transcription complex"/>
    <property type="evidence" value="ECO:0007669"/>
    <property type="project" value="TreeGrafter"/>
</dbReference>
<dbReference type="HOGENOM" id="CLU_037454_0_0_1"/>
<organism evidence="3 4">
    <name type="scientific">Scleroderma citrinum Foug A</name>
    <dbReference type="NCBI Taxonomy" id="1036808"/>
    <lineage>
        <taxon>Eukaryota</taxon>
        <taxon>Fungi</taxon>
        <taxon>Dikarya</taxon>
        <taxon>Basidiomycota</taxon>
        <taxon>Agaricomycotina</taxon>
        <taxon>Agaricomycetes</taxon>
        <taxon>Agaricomycetidae</taxon>
        <taxon>Boletales</taxon>
        <taxon>Sclerodermatineae</taxon>
        <taxon>Sclerodermataceae</taxon>
        <taxon>Scleroderma</taxon>
    </lineage>
</organism>
<feature type="compositionally biased region" description="Low complexity" evidence="1">
    <location>
        <begin position="272"/>
        <end position="281"/>
    </location>
</feature>
<dbReference type="InParanoid" id="A0A0C3CWP9"/>
<gene>
    <name evidence="3" type="ORF">SCLCIDRAFT_1223258</name>
</gene>
<dbReference type="InterPro" id="IPR036887">
    <property type="entry name" value="HTH_APSES_sf"/>
</dbReference>
<feature type="compositionally biased region" description="Basic and acidic residues" evidence="1">
    <location>
        <begin position="450"/>
        <end position="460"/>
    </location>
</feature>
<reference evidence="4" key="2">
    <citation type="submission" date="2015-01" db="EMBL/GenBank/DDBJ databases">
        <title>Evolutionary Origins and Diversification of the Mycorrhizal Mutualists.</title>
        <authorList>
            <consortium name="DOE Joint Genome Institute"/>
            <consortium name="Mycorrhizal Genomics Consortium"/>
            <person name="Kohler A."/>
            <person name="Kuo A."/>
            <person name="Nagy L.G."/>
            <person name="Floudas D."/>
            <person name="Copeland A."/>
            <person name="Barry K.W."/>
            <person name="Cichocki N."/>
            <person name="Veneault-Fourrey C."/>
            <person name="LaButti K."/>
            <person name="Lindquist E.A."/>
            <person name="Lipzen A."/>
            <person name="Lundell T."/>
            <person name="Morin E."/>
            <person name="Murat C."/>
            <person name="Riley R."/>
            <person name="Ohm R."/>
            <person name="Sun H."/>
            <person name="Tunlid A."/>
            <person name="Henrissat B."/>
            <person name="Grigoriev I.V."/>
            <person name="Hibbett D.S."/>
            <person name="Martin F."/>
        </authorList>
    </citation>
    <scope>NUCLEOTIDE SEQUENCE [LARGE SCALE GENOMIC DNA]</scope>
    <source>
        <strain evidence="4">Foug A</strain>
    </source>
</reference>
<dbReference type="OrthoDB" id="5562739at2759"/>
<dbReference type="SUPFAM" id="SSF54616">
    <property type="entry name" value="DNA-binding domain of Mlu1-box binding protein MBP1"/>
    <property type="match status" value="1"/>
</dbReference>
<feature type="region of interest" description="Disordered" evidence="1">
    <location>
        <begin position="148"/>
        <end position="191"/>
    </location>
</feature>
<reference evidence="3 4" key="1">
    <citation type="submission" date="2014-04" db="EMBL/GenBank/DDBJ databases">
        <authorList>
            <consortium name="DOE Joint Genome Institute"/>
            <person name="Kuo A."/>
            <person name="Kohler A."/>
            <person name="Nagy L.G."/>
            <person name="Floudas D."/>
            <person name="Copeland A."/>
            <person name="Barry K.W."/>
            <person name="Cichocki N."/>
            <person name="Veneault-Fourrey C."/>
            <person name="LaButti K."/>
            <person name="Lindquist E.A."/>
            <person name="Lipzen A."/>
            <person name="Lundell T."/>
            <person name="Morin E."/>
            <person name="Murat C."/>
            <person name="Sun H."/>
            <person name="Tunlid A."/>
            <person name="Henrissat B."/>
            <person name="Grigoriev I.V."/>
            <person name="Hibbett D.S."/>
            <person name="Martin F."/>
            <person name="Nordberg H.P."/>
            <person name="Cantor M.N."/>
            <person name="Hua S.X."/>
        </authorList>
    </citation>
    <scope>NUCLEOTIDE SEQUENCE [LARGE SCALE GENOMIC DNA]</scope>
    <source>
        <strain evidence="3 4">Foug A</strain>
    </source>
</reference>
<name>A0A0C3CWP9_9AGAM</name>
<sequence>MTSGVLHDPMASTHQTPSAGPRFRPYASQKHQVTKGRYITSNDPRGYIPVYEYPLNGQWIMMDIDDGYILWTGIWKALGNSKADIVKMIDSQPDLASVIRRVRGGYLKIQGTWMPYEVALRLSRRVAWPIRDDLIPLFGPTFPGTCLTPDQPGFGQIVSNATGRRRPRRTNQQAASASTSGPQSSLSSWSSVPVMPGPSALHLSSASFHSASDLDALPSHTDGYAYPSHRLPQHSDGHQISPPLRRGYITPPSSSGSPLVRERSTRYSPYPASTVAAARKSSASTSDSISIDFTSIALLDRPSDLSGASSKLPGDQIKLPPIQPLAPPRSISNPSYALPPISALEDLRGISSQDSTAVLRRLKMDDDRKPDVGADNIHWSRQRAISTSDAVSRVSNPLSYPTPMPNSWPGQSTYGSNDGGSRVYVYPEQRGTTFRGRSHSSHAPPYARSDGSDHASREDITMSSQQRRASPGRERSPGMRASHGAGSVGSAERHSPVPSSPNRPSMPFREEVDSSRRSGPIRTW</sequence>
<dbReference type="InterPro" id="IPR003163">
    <property type="entry name" value="Tscrpt_reg_HTH_APSES-type"/>
</dbReference>
<feature type="region of interest" description="Disordered" evidence="1">
    <location>
        <begin position="220"/>
        <end position="281"/>
    </location>
</feature>
<dbReference type="InterPro" id="IPR051642">
    <property type="entry name" value="SWI6-like"/>
</dbReference>
<feature type="region of interest" description="Disordered" evidence="1">
    <location>
        <begin position="1"/>
        <end position="31"/>
    </location>
</feature>
<feature type="compositionally biased region" description="Polar residues" evidence="1">
    <location>
        <begin position="384"/>
        <end position="399"/>
    </location>
</feature>
<protein>
    <recommendedName>
        <fullName evidence="2">HTH APSES-type domain-containing protein</fullName>
    </recommendedName>
</protein>
<feature type="compositionally biased region" description="Low complexity" evidence="1">
    <location>
        <begin position="172"/>
        <end position="191"/>
    </location>
</feature>
<dbReference type="GO" id="GO:0000981">
    <property type="term" value="F:DNA-binding transcription factor activity, RNA polymerase II-specific"/>
    <property type="evidence" value="ECO:0007669"/>
    <property type="project" value="UniProtKB-ARBA"/>
</dbReference>